<proteinExistence type="inferred from homology"/>
<keyword evidence="7 11" id="KW-0472">Membrane</keyword>
<name>A0A9P5BVZ1_9PLEO</name>
<evidence type="ECO:0000256" key="6">
    <source>
        <dbReference type="ARBA" id="ARBA00022801"/>
    </source>
</evidence>
<keyword evidence="8" id="KW-0325">Glycoprotein</keyword>
<dbReference type="EMBL" id="SWKV01000127">
    <property type="protein sequence ID" value="KAF3031706.1"/>
    <property type="molecule type" value="Genomic_DNA"/>
</dbReference>
<evidence type="ECO:0000256" key="10">
    <source>
        <dbReference type="PIRNR" id="PIRNR016302"/>
    </source>
</evidence>
<evidence type="ECO:0000313" key="14">
    <source>
        <dbReference type="Proteomes" id="UP000758155"/>
    </source>
</evidence>
<keyword evidence="11" id="KW-1133">Transmembrane helix</keyword>
<dbReference type="FunFam" id="1.50.10.20:FF:000006">
    <property type="entry name" value="Mannan endo-1,6-alpha-mannosidase"/>
    <property type="match status" value="1"/>
</dbReference>
<feature type="signal peptide" evidence="12">
    <location>
        <begin position="1"/>
        <end position="18"/>
    </location>
</feature>
<sequence>MKGLINAMLCTWALQTSAVIAIHLDIQSPESVKQTVKTLSEDLRQHYIGDREGGTPGLLPHPYYWWQCGAMFNTFIDYWYYTGDDRYNAITVQAMEHQIGDFDAFMPPNQTKSLGNDDQAFWGMAAMSAAENQLPDLENGKPSWLSLAQAVFNTQKNRWDQTTCGGGLRWQIFFFNDGYDYKNTISNGCFFNLATRLYKYLGDELYSSWAEKVWEWEVTVGLITEDYLFYDGAWDKENCTVLDYKRWTYNAGVHMAGVAAMWNTTQSDIWRTRLEGIIKGLSVFFEDDVMVETTCEQRGTCNVDQRSFKAYLSRWMGYTAIVAPWTRDLIDPRLQASATAAAAQCTGGANQTSCNLYWAVKNDQSSSFGVGEQMAALEVIQNLLYSTVDGPATQKRGGSSLSNPNAGLDIEAKPTAAGGATAGEKVAGSVLTIVILAGTLAGAGWLLSEQDEKCFRQR</sequence>
<evidence type="ECO:0000256" key="12">
    <source>
        <dbReference type="SAM" id="SignalP"/>
    </source>
</evidence>
<dbReference type="SUPFAM" id="SSF48208">
    <property type="entry name" value="Six-hairpin glycosidases"/>
    <property type="match status" value="1"/>
</dbReference>
<keyword evidence="6 10" id="KW-0378">Hydrolase</keyword>
<keyword evidence="5 12" id="KW-0732">Signal</keyword>
<comment type="caution">
    <text evidence="13">The sequence shown here is derived from an EMBL/GenBank/DDBJ whole genome shotgun (WGS) entry which is preliminary data.</text>
</comment>
<dbReference type="GO" id="GO:0009272">
    <property type="term" value="P:fungal-type cell wall biogenesis"/>
    <property type="evidence" value="ECO:0007669"/>
    <property type="project" value="TreeGrafter"/>
</dbReference>
<evidence type="ECO:0000256" key="11">
    <source>
        <dbReference type="SAM" id="Phobius"/>
    </source>
</evidence>
<dbReference type="GO" id="GO:0008496">
    <property type="term" value="F:mannan endo-1,6-alpha-mannosidase activity"/>
    <property type="evidence" value="ECO:0007669"/>
    <property type="project" value="UniProtKB-UniRule"/>
</dbReference>
<comment type="similarity">
    <text evidence="3 10">Belongs to the glycosyl hydrolase 76 family.</text>
</comment>
<evidence type="ECO:0000256" key="7">
    <source>
        <dbReference type="ARBA" id="ARBA00023136"/>
    </source>
</evidence>
<keyword evidence="14" id="KW-1185">Reference proteome</keyword>
<evidence type="ECO:0000256" key="8">
    <source>
        <dbReference type="ARBA" id="ARBA00023180"/>
    </source>
</evidence>
<dbReference type="OrthoDB" id="4187847at2759"/>
<evidence type="ECO:0000256" key="2">
    <source>
        <dbReference type="ARBA" id="ARBA00004308"/>
    </source>
</evidence>
<dbReference type="InterPro" id="IPR014480">
    <property type="entry name" value="Mannan-1_6-alpha_mannosidase"/>
</dbReference>
<dbReference type="Gene3D" id="1.50.10.20">
    <property type="match status" value="1"/>
</dbReference>
<gene>
    <name evidence="13" type="primary">DCW1_2</name>
    <name evidence="13" type="ORF">E8E12_001114</name>
</gene>
<dbReference type="GO" id="GO:0016052">
    <property type="term" value="P:carbohydrate catabolic process"/>
    <property type="evidence" value="ECO:0007669"/>
    <property type="project" value="InterPro"/>
</dbReference>
<keyword evidence="9 10" id="KW-0326">Glycosidase</keyword>
<dbReference type="PANTHER" id="PTHR12145:SF36">
    <property type="entry name" value="MANNAN ENDO-1,6-ALPHA-MANNOSIDASE DCW1"/>
    <property type="match status" value="1"/>
</dbReference>
<dbReference type="PANTHER" id="PTHR12145">
    <property type="entry name" value="MANNAN ENDO-1,6-ALPHA-MANNOSIDASE DCW1"/>
    <property type="match status" value="1"/>
</dbReference>
<dbReference type="AlphaFoldDB" id="A0A9P5BVZ1"/>
<organism evidence="13 14">
    <name type="scientific">Didymella heteroderae</name>
    <dbReference type="NCBI Taxonomy" id="1769908"/>
    <lineage>
        <taxon>Eukaryota</taxon>
        <taxon>Fungi</taxon>
        <taxon>Dikarya</taxon>
        <taxon>Ascomycota</taxon>
        <taxon>Pezizomycotina</taxon>
        <taxon>Dothideomycetes</taxon>
        <taxon>Pleosporomycetidae</taxon>
        <taxon>Pleosporales</taxon>
        <taxon>Pleosporineae</taxon>
        <taxon>Didymellaceae</taxon>
        <taxon>Didymella</taxon>
    </lineage>
</organism>
<keyword evidence="11" id="KW-0812">Transmembrane</keyword>
<feature type="transmembrane region" description="Helical" evidence="11">
    <location>
        <begin position="426"/>
        <end position="448"/>
    </location>
</feature>
<evidence type="ECO:0000256" key="9">
    <source>
        <dbReference type="ARBA" id="ARBA00023295"/>
    </source>
</evidence>
<evidence type="ECO:0000256" key="3">
    <source>
        <dbReference type="ARBA" id="ARBA00009699"/>
    </source>
</evidence>
<evidence type="ECO:0000313" key="13">
    <source>
        <dbReference type="EMBL" id="KAF3031706.1"/>
    </source>
</evidence>
<dbReference type="InterPro" id="IPR005198">
    <property type="entry name" value="Glyco_hydro_76"/>
</dbReference>
<dbReference type="EC" id="3.2.1.101" evidence="4 10"/>
<comment type="catalytic activity">
    <reaction evidence="1 10">
        <text>Random hydrolysis of (1-&gt;6)-alpha-D-mannosidic linkages in unbranched (1-&gt;6)-mannans.</text>
        <dbReference type="EC" id="3.2.1.101"/>
    </reaction>
</comment>
<evidence type="ECO:0000256" key="5">
    <source>
        <dbReference type="ARBA" id="ARBA00022729"/>
    </source>
</evidence>
<feature type="chain" id="PRO_5040205898" description="Mannan endo-1,6-alpha-mannosidase" evidence="12">
    <location>
        <begin position="19"/>
        <end position="458"/>
    </location>
</feature>
<protein>
    <recommendedName>
        <fullName evidence="4 10">Mannan endo-1,6-alpha-mannosidase</fullName>
        <ecNumber evidence="4 10">3.2.1.101</ecNumber>
    </recommendedName>
</protein>
<dbReference type="InterPro" id="IPR008928">
    <property type="entry name" value="6-hairpin_glycosidase_sf"/>
</dbReference>
<accession>A0A9P5BVZ1</accession>
<reference evidence="13" key="1">
    <citation type="submission" date="2019-04" db="EMBL/GenBank/DDBJ databases">
        <title>Sequencing of skin fungus with MAO and IRED activity.</title>
        <authorList>
            <person name="Marsaioli A.J."/>
            <person name="Bonatto J.M.C."/>
            <person name="Reis Junior O."/>
        </authorList>
    </citation>
    <scope>NUCLEOTIDE SEQUENCE</scope>
    <source>
        <strain evidence="13">28M1</strain>
    </source>
</reference>
<evidence type="ECO:0000256" key="4">
    <source>
        <dbReference type="ARBA" id="ARBA00012350"/>
    </source>
</evidence>
<comment type="subcellular location">
    <subcellularLocation>
        <location evidence="2">Endomembrane system</location>
    </subcellularLocation>
</comment>
<evidence type="ECO:0000256" key="1">
    <source>
        <dbReference type="ARBA" id="ARBA00001452"/>
    </source>
</evidence>
<dbReference type="Proteomes" id="UP000758155">
    <property type="component" value="Unassembled WGS sequence"/>
</dbReference>
<dbReference type="Pfam" id="PF03663">
    <property type="entry name" value="Glyco_hydro_76"/>
    <property type="match status" value="1"/>
</dbReference>
<dbReference type="PIRSF" id="PIRSF016302">
    <property type="entry name" value="Man_a_manosd"/>
    <property type="match status" value="1"/>
</dbReference>
<dbReference type="GO" id="GO:0012505">
    <property type="term" value="C:endomembrane system"/>
    <property type="evidence" value="ECO:0007669"/>
    <property type="project" value="UniProtKB-SubCell"/>
</dbReference>